<dbReference type="RefSeq" id="WP_000209411.1">
    <property type="nucleotide sequence ID" value="NZ_JAWQCK010000009.1"/>
</dbReference>
<gene>
    <name evidence="1" type="ORF">BTTOUR_33785</name>
</gene>
<organism evidence="1 2">
    <name type="scientific">Bacillus thuringiensis serovar toumanoffi</name>
    <dbReference type="NCBI Taxonomy" id="180862"/>
    <lineage>
        <taxon>Bacteria</taxon>
        <taxon>Bacillati</taxon>
        <taxon>Bacillota</taxon>
        <taxon>Bacilli</taxon>
        <taxon>Bacillales</taxon>
        <taxon>Bacillaceae</taxon>
        <taxon>Bacillus</taxon>
        <taxon>Bacillus cereus group</taxon>
    </lineage>
</organism>
<evidence type="ECO:0000313" key="1">
    <source>
        <dbReference type="EMBL" id="MDW9213717.1"/>
    </source>
</evidence>
<dbReference type="Proteomes" id="UP001272716">
    <property type="component" value="Unassembled WGS sequence"/>
</dbReference>
<dbReference type="EMBL" id="JAWQCK010000009">
    <property type="protein sequence ID" value="MDW9213717.1"/>
    <property type="molecule type" value="Genomic_DNA"/>
</dbReference>
<dbReference type="AlphaFoldDB" id="A0ABD5I8X7"/>
<name>A0ABD5I8X7_BACTU</name>
<evidence type="ECO:0000313" key="2">
    <source>
        <dbReference type="Proteomes" id="UP001272716"/>
    </source>
</evidence>
<protein>
    <submittedName>
        <fullName evidence="1">Uncharacterized protein</fullName>
    </submittedName>
</protein>
<reference evidence="1 2" key="1">
    <citation type="submission" date="2023-10" db="EMBL/GenBank/DDBJ databases">
        <title>Draft Genome Sequence of Bacillus thuringiensis serovar. toumanoffi 4059: Identification of a Novel Cry Protein Candidate.</title>
        <authorList>
            <person name="Murdoch R.W."/>
            <person name="Gemler B."/>
            <person name="Heater B.S."/>
        </authorList>
    </citation>
    <scope>NUCLEOTIDE SEQUENCE [LARGE SCALE GENOMIC DNA]</scope>
    <source>
        <strain evidence="1 2">4059</strain>
    </source>
</reference>
<proteinExistence type="predicted"/>
<comment type="caution">
    <text evidence="1">The sequence shown here is derived from an EMBL/GenBank/DDBJ whole genome shotgun (WGS) entry which is preliminary data.</text>
</comment>
<accession>A0ABD5I8X7</accession>
<sequence>MTTLKTIHISMFTKIKNYMLVLKQNERVLEEPIHDYKLFQFMCQLEMDNIHKALEGYGKDTHIDINVHQKYVDTLIVQLNLLQYVVSIVQEKGVVHAASILLMHSFDLYTVHRITNLSIPYLKNLEDTLSKQN</sequence>